<dbReference type="RefSeq" id="WP_159428147.1">
    <property type="nucleotide sequence ID" value="NZ_FOKY01000002.1"/>
</dbReference>
<keyword evidence="2" id="KW-1185">Reference proteome</keyword>
<evidence type="ECO:0000313" key="1">
    <source>
        <dbReference type="EMBL" id="SFB74602.1"/>
    </source>
</evidence>
<gene>
    <name evidence="1" type="ORF">SAMN02745150_00562</name>
</gene>
<dbReference type="Proteomes" id="UP000240042">
    <property type="component" value="Unassembled WGS sequence"/>
</dbReference>
<reference evidence="2" key="1">
    <citation type="submission" date="2016-10" db="EMBL/GenBank/DDBJ databases">
        <authorList>
            <person name="Varghese N."/>
            <person name="Submissions S."/>
        </authorList>
    </citation>
    <scope>NUCLEOTIDE SEQUENCE [LARGE SCALE GENOMIC DNA]</scope>
    <source>
        <strain evidence="2">ATCC 43811</strain>
    </source>
</reference>
<evidence type="ECO:0000313" key="2">
    <source>
        <dbReference type="Proteomes" id="UP000240042"/>
    </source>
</evidence>
<accession>A0A1I1DJQ8</accession>
<name>A0A1I1DJQ8_BREAD</name>
<dbReference type="EMBL" id="FOKY01000002">
    <property type="protein sequence ID" value="SFB74602.1"/>
    <property type="molecule type" value="Genomic_DNA"/>
</dbReference>
<dbReference type="AlphaFoldDB" id="A0A1I1DJQ8"/>
<protein>
    <submittedName>
        <fullName evidence="1">Uncharacterized protein</fullName>
    </submittedName>
</protein>
<sequence length="103" mass="11866">MTTLGNTGQNKYLYDRRNTQEMKFNYNNKTLTVTNIVAQASNLRAADTNIGEYTVWITNIQGSTDNDAQKISFLLYHISGAYNAYNGKWGSRFQQQKILFIRE</sequence>
<organism evidence="1 2">
    <name type="scientific">Brevinema andersonii</name>
    <dbReference type="NCBI Taxonomy" id="34097"/>
    <lineage>
        <taxon>Bacteria</taxon>
        <taxon>Pseudomonadati</taxon>
        <taxon>Spirochaetota</taxon>
        <taxon>Spirochaetia</taxon>
        <taxon>Brevinematales</taxon>
        <taxon>Brevinemataceae</taxon>
        <taxon>Brevinema</taxon>
    </lineage>
</organism>
<proteinExistence type="predicted"/>